<dbReference type="Proteomes" id="UP000291591">
    <property type="component" value="Unassembled WGS sequence"/>
</dbReference>
<dbReference type="NCBIfam" id="NF007230">
    <property type="entry name" value="PRK09648.1"/>
    <property type="match status" value="1"/>
</dbReference>
<evidence type="ECO:0000256" key="4">
    <source>
        <dbReference type="ARBA" id="ARBA00023125"/>
    </source>
</evidence>
<dbReference type="PANTHER" id="PTHR43133:SF58">
    <property type="entry name" value="ECF RNA POLYMERASE SIGMA FACTOR SIGD"/>
    <property type="match status" value="1"/>
</dbReference>
<dbReference type="Gene3D" id="1.10.10.10">
    <property type="entry name" value="Winged helix-like DNA-binding domain superfamily/Winged helix DNA-binding domain"/>
    <property type="match status" value="1"/>
</dbReference>
<sequence>MQRDPTASPPSPASARAQADADLDLLLARLALAAVDGDRNALNELLARTGPVVVRYCRGRLGGRAVGITTPEDVAQDVLMAVCTSLHRFRDLEGPFLAFVYGIARNKVADVFRAAARDRSDPVEEIPERADDASGPEPSALALAEKDMLRELLDELPAQQREIVVLRLITGLSAEETARTVGSTAGAVRVAQHRAMQTMRRSLAARPRDDP</sequence>
<protein>
    <submittedName>
        <fullName evidence="8">RNA polymerase sigma-70 factor (ECF subfamily)</fullName>
    </submittedName>
</protein>
<dbReference type="GO" id="GO:0016987">
    <property type="term" value="F:sigma factor activity"/>
    <property type="evidence" value="ECO:0007669"/>
    <property type="project" value="UniProtKB-KW"/>
</dbReference>
<keyword evidence="3" id="KW-0731">Sigma factor</keyword>
<dbReference type="SUPFAM" id="SSF88659">
    <property type="entry name" value="Sigma3 and sigma4 domains of RNA polymerase sigma factors"/>
    <property type="match status" value="1"/>
</dbReference>
<organism evidence="8 9">
    <name type="scientific">Pseudonocardia sediminis</name>
    <dbReference type="NCBI Taxonomy" id="1397368"/>
    <lineage>
        <taxon>Bacteria</taxon>
        <taxon>Bacillati</taxon>
        <taxon>Actinomycetota</taxon>
        <taxon>Actinomycetes</taxon>
        <taxon>Pseudonocardiales</taxon>
        <taxon>Pseudonocardiaceae</taxon>
        <taxon>Pseudonocardia</taxon>
    </lineage>
</organism>
<dbReference type="CDD" id="cd06171">
    <property type="entry name" value="Sigma70_r4"/>
    <property type="match status" value="1"/>
</dbReference>
<dbReference type="Pfam" id="PF08281">
    <property type="entry name" value="Sigma70_r4_2"/>
    <property type="match status" value="1"/>
</dbReference>
<accession>A0A4V2FQA6</accession>
<dbReference type="NCBIfam" id="TIGR02937">
    <property type="entry name" value="sigma70-ECF"/>
    <property type="match status" value="1"/>
</dbReference>
<evidence type="ECO:0000256" key="3">
    <source>
        <dbReference type="ARBA" id="ARBA00023082"/>
    </source>
</evidence>
<evidence type="ECO:0000256" key="1">
    <source>
        <dbReference type="ARBA" id="ARBA00010641"/>
    </source>
</evidence>
<feature type="domain" description="RNA polymerase sigma-70 region 2" evidence="6">
    <location>
        <begin position="47"/>
        <end position="117"/>
    </location>
</feature>
<keyword evidence="2" id="KW-0805">Transcription regulation</keyword>
<dbReference type="GO" id="GO:0003677">
    <property type="term" value="F:DNA binding"/>
    <property type="evidence" value="ECO:0007669"/>
    <property type="project" value="UniProtKB-KW"/>
</dbReference>
<dbReference type="InterPro" id="IPR014284">
    <property type="entry name" value="RNA_pol_sigma-70_dom"/>
</dbReference>
<evidence type="ECO:0000259" key="6">
    <source>
        <dbReference type="Pfam" id="PF04542"/>
    </source>
</evidence>
<evidence type="ECO:0000256" key="2">
    <source>
        <dbReference type="ARBA" id="ARBA00023015"/>
    </source>
</evidence>
<evidence type="ECO:0000313" key="9">
    <source>
        <dbReference type="Proteomes" id="UP000291591"/>
    </source>
</evidence>
<dbReference type="InterPro" id="IPR036388">
    <property type="entry name" value="WH-like_DNA-bd_sf"/>
</dbReference>
<dbReference type="Pfam" id="PF04542">
    <property type="entry name" value="Sigma70_r2"/>
    <property type="match status" value="1"/>
</dbReference>
<evidence type="ECO:0000256" key="5">
    <source>
        <dbReference type="ARBA" id="ARBA00023163"/>
    </source>
</evidence>
<feature type="domain" description="RNA polymerase sigma factor 70 region 4 type 2" evidence="7">
    <location>
        <begin position="147"/>
        <end position="199"/>
    </location>
</feature>
<comment type="caution">
    <text evidence="8">The sequence shown here is derived from an EMBL/GenBank/DDBJ whole genome shotgun (WGS) entry which is preliminary data.</text>
</comment>
<keyword evidence="5" id="KW-0804">Transcription</keyword>
<dbReference type="SUPFAM" id="SSF88946">
    <property type="entry name" value="Sigma2 domain of RNA polymerase sigma factors"/>
    <property type="match status" value="1"/>
</dbReference>
<keyword evidence="4" id="KW-0238">DNA-binding</keyword>
<dbReference type="InterPro" id="IPR039425">
    <property type="entry name" value="RNA_pol_sigma-70-like"/>
</dbReference>
<dbReference type="InterPro" id="IPR013249">
    <property type="entry name" value="RNA_pol_sigma70_r4_t2"/>
</dbReference>
<dbReference type="PANTHER" id="PTHR43133">
    <property type="entry name" value="RNA POLYMERASE ECF-TYPE SIGMA FACTO"/>
    <property type="match status" value="1"/>
</dbReference>
<comment type="similarity">
    <text evidence="1">Belongs to the sigma-70 factor family. ECF subfamily.</text>
</comment>
<evidence type="ECO:0000313" key="8">
    <source>
        <dbReference type="EMBL" id="RZT83980.1"/>
    </source>
</evidence>
<evidence type="ECO:0000259" key="7">
    <source>
        <dbReference type="Pfam" id="PF08281"/>
    </source>
</evidence>
<dbReference type="InterPro" id="IPR007627">
    <property type="entry name" value="RNA_pol_sigma70_r2"/>
</dbReference>
<proteinExistence type="inferred from homology"/>
<dbReference type="EMBL" id="SHKL01000001">
    <property type="protein sequence ID" value="RZT83980.1"/>
    <property type="molecule type" value="Genomic_DNA"/>
</dbReference>
<dbReference type="GO" id="GO:0006352">
    <property type="term" value="P:DNA-templated transcription initiation"/>
    <property type="evidence" value="ECO:0007669"/>
    <property type="project" value="InterPro"/>
</dbReference>
<dbReference type="InterPro" id="IPR013324">
    <property type="entry name" value="RNA_pol_sigma_r3/r4-like"/>
</dbReference>
<gene>
    <name evidence="8" type="ORF">EV383_0813</name>
</gene>
<dbReference type="InterPro" id="IPR013325">
    <property type="entry name" value="RNA_pol_sigma_r2"/>
</dbReference>
<name>A0A4V2FQA6_PSEST</name>
<dbReference type="Gene3D" id="1.10.1740.10">
    <property type="match status" value="1"/>
</dbReference>
<reference evidence="8 9" key="1">
    <citation type="submission" date="2019-02" db="EMBL/GenBank/DDBJ databases">
        <title>Sequencing the genomes of 1000 actinobacteria strains.</title>
        <authorList>
            <person name="Klenk H.-P."/>
        </authorList>
    </citation>
    <scope>NUCLEOTIDE SEQUENCE [LARGE SCALE GENOMIC DNA]</scope>
    <source>
        <strain evidence="8 9">DSM 45779</strain>
    </source>
</reference>
<keyword evidence="9" id="KW-1185">Reference proteome</keyword>
<dbReference type="AlphaFoldDB" id="A0A4V2FQA6"/>